<dbReference type="EMBL" id="JAIWYP010000003">
    <property type="protein sequence ID" value="KAH3852601.1"/>
    <property type="molecule type" value="Genomic_DNA"/>
</dbReference>
<organism evidence="1 2">
    <name type="scientific">Dreissena polymorpha</name>
    <name type="common">Zebra mussel</name>
    <name type="synonym">Mytilus polymorpha</name>
    <dbReference type="NCBI Taxonomy" id="45954"/>
    <lineage>
        <taxon>Eukaryota</taxon>
        <taxon>Metazoa</taxon>
        <taxon>Spiralia</taxon>
        <taxon>Lophotrochozoa</taxon>
        <taxon>Mollusca</taxon>
        <taxon>Bivalvia</taxon>
        <taxon>Autobranchia</taxon>
        <taxon>Heteroconchia</taxon>
        <taxon>Euheterodonta</taxon>
        <taxon>Imparidentia</taxon>
        <taxon>Neoheterodontei</taxon>
        <taxon>Myida</taxon>
        <taxon>Dreissenoidea</taxon>
        <taxon>Dreissenidae</taxon>
        <taxon>Dreissena</taxon>
    </lineage>
</organism>
<sequence>MCWCGGFSVPTRWFSDNSRTLTPRFMKLHRYIDHDWQMTPIAFQVTRSKFKVTIKEKMSEMKLKQNNIRNFSL</sequence>
<gene>
    <name evidence="1" type="ORF">DPMN_095113</name>
</gene>
<reference evidence="1" key="2">
    <citation type="submission" date="2020-11" db="EMBL/GenBank/DDBJ databases">
        <authorList>
            <person name="McCartney M.A."/>
            <person name="Auch B."/>
            <person name="Kono T."/>
            <person name="Mallez S."/>
            <person name="Becker A."/>
            <person name="Gohl D.M."/>
            <person name="Silverstein K.A.T."/>
            <person name="Koren S."/>
            <person name="Bechman K.B."/>
            <person name="Herman A."/>
            <person name="Abrahante J.E."/>
            <person name="Garbe J."/>
        </authorList>
    </citation>
    <scope>NUCLEOTIDE SEQUENCE</scope>
    <source>
        <strain evidence="1">Duluth1</strain>
        <tissue evidence="1">Whole animal</tissue>
    </source>
</reference>
<evidence type="ECO:0000313" key="2">
    <source>
        <dbReference type="Proteomes" id="UP000828390"/>
    </source>
</evidence>
<proteinExistence type="predicted"/>
<protein>
    <submittedName>
        <fullName evidence="1">Uncharacterized protein</fullName>
    </submittedName>
</protein>
<keyword evidence="2" id="KW-1185">Reference proteome</keyword>
<evidence type="ECO:0000313" key="1">
    <source>
        <dbReference type="EMBL" id="KAH3852601.1"/>
    </source>
</evidence>
<reference evidence="1" key="1">
    <citation type="journal article" date="2019" name="bioRxiv">
        <title>The Genome of the Zebra Mussel, Dreissena polymorpha: A Resource for Invasive Species Research.</title>
        <authorList>
            <person name="McCartney M.A."/>
            <person name="Auch B."/>
            <person name="Kono T."/>
            <person name="Mallez S."/>
            <person name="Zhang Y."/>
            <person name="Obille A."/>
            <person name="Becker A."/>
            <person name="Abrahante J.E."/>
            <person name="Garbe J."/>
            <person name="Badalamenti J.P."/>
            <person name="Herman A."/>
            <person name="Mangelson H."/>
            <person name="Liachko I."/>
            <person name="Sullivan S."/>
            <person name="Sone E.D."/>
            <person name="Koren S."/>
            <person name="Silverstein K.A.T."/>
            <person name="Beckman K.B."/>
            <person name="Gohl D.M."/>
        </authorList>
    </citation>
    <scope>NUCLEOTIDE SEQUENCE</scope>
    <source>
        <strain evidence="1">Duluth1</strain>
        <tissue evidence="1">Whole animal</tissue>
    </source>
</reference>
<accession>A0A9D4R2F7</accession>
<name>A0A9D4R2F7_DREPO</name>
<comment type="caution">
    <text evidence="1">The sequence shown here is derived from an EMBL/GenBank/DDBJ whole genome shotgun (WGS) entry which is preliminary data.</text>
</comment>
<dbReference type="Proteomes" id="UP000828390">
    <property type="component" value="Unassembled WGS sequence"/>
</dbReference>
<dbReference type="AlphaFoldDB" id="A0A9D4R2F7"/>